<accession>A0AAV2VT83</accession>
<evidence type="ECO:0008006" key="3">
    <source>
        <dbReference type="Google" id="ProtNLM"/>
    </source>
</evidence>
<name>A0AAV2VT83_9VIBR</name>
<evidence type="ECO:0000313" key="1">
    <source>
        <dbReference type="EMBL" id="CCO47801.1"/>
    </source>
</evidence>
<dbReference type="Proteomes" id="UP000018211">
    <property type="component" value="Unassembled WGS sequence"/>
</dbReference>
<proteinExistence type="predicted"/>
<dbReference type="EMBL" id="CAOF01000127">
    <property type="protein sequence ID" value="CCO47801.1"/>
    <property type="molecule type" value="Genomic_DNA"/>
</dbReference>
<organism evidence="1 2">
    <name type="scientific">Vibrio nigripulchritudo SOn1</name>
    <dbReference type="NCBI Taxonomy" id="1238450"/>
    <lineage>
        <taxon>Bacteria</taxon>
        <taxon>Pseudomonadati</taxon>
        <taxon>Pseudomonadota</taxon>
        <taxon>Gammaproteobacteria</taxon>
        <taxon>Vibrionales</taxon>
        <taxon>Vibrionaceae</taxon>
        <taxon>Vibrio</taxon>
    </lineage>
</organism>
<gene>
    <name evidence="1" type="ORF">VIBNISOn1_360035</name>
</gene>
<evidence type="ECO:0000313" key="2">
    <source>
        <dbReference type="Proteomes" id="UP000018211"/>
    </source>
</evidence>
<protein>
    <recommendedName>
        <fullName evidence="3">Transposase</fullName>
    </recommendedName>
</protein>
<reference evidence="1 2" key="1">
    <citation type="journal article" date="2013" name="ISME J.">
        <title>Comparative genomics of pathogenic lineages of Vibrio nigripulchritudo identifies virulence-associated traits.</title>
        <authorList>
            <person name="Goudenege D."/>
            <person name="Labreuche Y."/>
            <person name="Krin E."/>
            <person name="Ansquer D."/>
            <person name="Mangenot S."/>
            <person name="Calteau A."/>
            <person name="Medigue C."/>
            <person name="Mazel D."/>
            <person name="Polz M.F."/>
            <person name="Le Roux F."/>
        </authorList>
    </citation>
    <scope>NUCLEOTIDE SEQUENCE [LARGE SCALE GENOMIC DNA]</scope>
    <source>
        <strain evidence="1 2">SOn1</strain>
    </source>
</reference>
<dbReference type="AlphaFoldDB" id="A0AAV2VT83"/>
<comment type="caution">
    <text evidence="1">The sequence shown here is derived from an EMBL/GenBank/DDBJ whole genome shotgun (WGS) entry which is preliminary data.</text>
</comment>
<sequence length="51" mass="5696">MEFIPVKNPLTKLSGHKTLIFMEAEPDTQATSLLYVSKLYKIPATSLCLNV</sequence>